<dbReference type="InterPro" id="IPR013737">
    <property type="entry name" value="Bac_rhamnosid_N"/>
</dbReference>
<dbReference type="PANTHER" id="PTHR33307">
    <property type="entry name" value="ALPHA-RHAMNOSIDASE (EUROFUNG)"/>
    <property type="match status" value="1"/>
</dbReference>
<protein>
    <recommendedName>
        <fullName evidence="2">alpha-L-rhamnosidase</fullName>
        <ecNumber evidence="2">3.2.1.40</ecNumber>
    </recommendedName>
</protein>
<proteinExistence type="predicted"/>
<accession>A0ABW4VK19</accession>
<dbReference type="InterPro" id="IPR013783">
    <property type="entry name" value="Ig-like_fold"/>
</dbReference>
<reference evidence="9" key="1">
    <citation type="journal article" date="2019" name="Int. J. Syst. Evol. Microbiol.">
        <title>The Global Catalogue of Microorganisms (GCM) 10K type strain sequencing project: providing services to taxonomists for standard genome sequencing and annotation.</title>
        <authorList>
            <consortium name="The Broad Institute Genomics Platform"/>
            <consortium name="The Broad Institute Genome Sequencing Center for Infectious Disease"/>
            <person name="Wu L."/>
            <person name="Ma J."/>
        </authorList>
    </citation>
    <scope>NUCLEOTIDE SEQUENCE [LARGE SCALE GENOMIC DNA]</scope>
    <source>
        <strain evidence="9">CGMCC 1.15180</strain>
    </source>
</reference>
<dbReference type="Pfam" id="PF17389">
    <property type="entry name" value="Bac_rhamnosid6H"/>
    <property type="match status" value="1"/>
</dbReference>
<dbReference type="Gene3D" id="2.60.40.10">
    <property type="entry name" value="Immunoglobulins"/>
    <property type="match status" value="1"/>
</dbReference>
<sequence>MGKRVTYNSSVGVAFSFMMLLLVIGSCSSPAVEISRKTANWIENPVGISVDEELKLGWEITSQDPGTIQSAYQIVIASTEKLAAQGKGDLWDSGIVNSSQSQLISLDKNINKHEERLYWNVKVWDQNEKETSWGKPAFFEFEPESMDGKWIGAITEEDSRLPIGNRNFHQPLMRKEENKALWAEVEDLAKRSILLRNSIKVERKIEKATVHISGLGHYEFSINGQKIGNSEFAPLWSDYDKTVYFNTYDVTENINQGENALGVILGNGMYNVSGDRYTKFLVSFGPPTLMMKLKLHYGDGTTEELKSDESWKYESSPIVFNCIFGGEDYDANLEQDGWDMPGFDDSGWKPVVIQKGPSGRLRPQLASAVKIQKAFDIKSIEEPVAGNFVLDMGQNISGFPSIKVKGEKGQKVRLYVGEHLNSDGTVGQKRSGGPHYYEYTLKGDGEEAWQPKFSYYGFQYIQIEETNLPGKPVLKDWPTLTEVKAKYIYNDVPEIGDFESSNDIFNQTHLLINNAVKSNMQAVFTDCPHREKLGWLEETHLNGPGLFFNYDLSGLIPKIMQDMEDAQHVSGLVPNIAPEYVEFGGDFTDSPEWGVAVIILPWMYYEFYGDDRLLRKHFDAMKHYTEYLTSMSSDLILSHGLGDWYDYGDHAAGYAKNSPIALSATAHYYFGVKTLAKTAALLGYQDDFEKYSTLQKEIGEAFNREFFDVETKQYQSESQYANAIPVFLGIVDEQYKKDVLENLLLAIAERDGKLSTGDVGNRYLYQTLARNDLNEVMFDMHNHYETPGYGFQIQFGLTTLTEQWDPRKGNSWNHFMMGQIEEWFFQSLAGITVDENAPGFKHFYLKPELVGDLTHVAAKTRSPYGRIRSSWEKSEQQIKFDFEIPANSSSTVVLPISNKDKTTINGEKLQDSKWISNFKEIEGKVEFLLNSGSYTIINGTE</sequence>
<comment type="catalytic activity">
    <reaction evidence="1">
        <text>Hydrolysis of terminal non-reducing alpha-L-rhamnose residues in alpha-L-rhamnosides.</text>
        <dbReference type="EC" id="3.2.1.40"/>
    </reaction>
</comment>
<evidence type="ECO:0000259" key="4">
    <source>
        <dbReference type="Pfam" id="PF05592"/>
    </source>
</evidence>
<evidence type="ECO:0000259" key="5">
    <source>
        <dbReference type="Pfam" id="PF08531"/>
    </source>
</evidence>
<gene>
    <name evidence="8" type="ORF">ACFSKL_03565</name>
</gene>
<dbReference type="Pfam" id="PF05592">
    <property type="entry name" value="Bac_rhamnosid"/>
    <property type="match status" value="1"/>
</dbReference>
<dbReference type="Pfam" id="PF08531">
    <property type="entry name" value="Bac_rhamnosid_N"/>
    <property type="match status" value="1"/>
</dbReference>
<feature type="domain" description="Alpha-L-rhamnosidase C-terminal" evidence="7">
    <location>
        <begin position="834"/>
        <end position="903"/>
    </location>
</feature>
<dbReference type="InterPro" id="IPR035398">
    <property type="entry name" value="Bac_rhamnosid_C"/>
</dbReference>
<evidence type="ECO:0000259" key="7">
    <source>
        <dbReference type="Pfam" id="PF17390"/>
    </source>
</evidence>
<dbReference type="Proteomes" id="UP001597361">
    <property type="component" value="Unassembled WGS sequence"/>
</dbReference>
<dbReference type="Gene3D" id="1.50.10.10">
    <property type="match status" value="1"/>
</dbReference>
<comment type="caution">
    <text evidence="8">The sequence shown here is derived from an EMBL/GenBank/DDBJ whole genome shotgun (WGS) entry which is preliminary data.</text>
</comment>
<keyword evidence="3 8" id="KW-0378">Hydrolase</keyword>
<dbReference type="InterPro" id="IPR016007">
    <property type="entry name" value="Alpha_rhamnosid"/>
</dbReference>
<dbReference type="InterPro" id="IPR035396">
    <property type="entry name" value="Bac_rhamnosid6H"/>
</dbReference>
<dbReference type="InterPro" id="IPR008928">
    <property type="entry name" value="6-hairpin_glycosidase_sf"/>
</dbReference>
<feature type="domain" description="Bacterial alpha-L-rhamnosidase N-terminal" evidence="5">
    <location>
        <begin position="204"/>
        <end position="372"/>
    </location>
</feature>
<evidence type="ECO:0000256" key="2">
    <source>
        <dbReference type="ARBA" id="ARBA00012652"/>
    </source>
</evidence>
<dbReference type="EC" id="3.2.1.40" evidence="2"/>
<feature type="domain" description="Alpha-L-rhamnosidase six-hairpin glycosidase" evidence="6">
    <location>
        <begin position="494"/>
        <end position="827"/>
    </location>
</feature>
<dbReference type="RefSeq" id="WP_376883545.1">
    <property type="nucleotide sequence ID" value="NZ_JBHUHR010000012.1"/>
</dbReference>
<dbReference type="Gene3D" id="2.60.120.260">
    <property type="entry name" value="Galactose-binding domain-like"/>
    <property type="match status" value="2"/>
</dbReference>
<dbReference type="SUPFAM" id="SSF48208">
    <property type="entry name" value="Six-hairpin glycosidases"/>
    <property type="match status" value="1"/>
</dbReference>
<keyword evidence="9" id="KW-1185">Reference proteome</keyword>
<evidence type="ECO:0000313" key="8">
    <source>
        <dbReference type="EMBL" id="MFD2033852.1"/>
    </source>
</evidence>
<evidence type="ECO:0000259" key="6">
    <source>
        <dbReference type="Pfam" id="PF17389"/>
    </source>
</evidence>
<evidence type="ECO:0000256" key="1">
    <source>
        <dbReference type="ARBA" id="ARBA00001445"/>
    </source>
</evidence>
<dbReference type="Gene3D" id="2.60.420.10">
    <property type="entry name" value="Maltose phosphorylase, domain 3"/>
    <property type="match status" value="1"/>
</dbReference>
<evidence type="ECO:0000313" key="9">
    <source>
        <dbReference type="Proteomes" id="UP001597361"/>
    </source>
</evidence>
<dbReference type="PANTHER" id="PTHR33307:SF11">
    <property type="entry name" value="ALPHA-L-RHAMNOSIDASE"/>
    <property type="match status" value="1"/>
</dbReference>
<dbReference type="PROSITE" id="PS51257">
    <property type="entry name" value="PROKAR_LIPOPROTEIN"/>
    <property type="match status" value="1"/>
</dbReference>
<dbReference type="EMBL" id="JBHUHR010000012">
    <property type="protein sequence ID" value="MFD2033852.1"/>
    <property type="molecule type" value="Genomic_DNA"/>
</dbReference>
<dbReference type="GO" id="GO:0016787">
    <property type="term" value="F:hydrolase activity"/>
    <property type="evidence" value="ECO:0007669"/>
    <property type="project" value="UniProtKB-KW"/>
</dbReference>
<dbReference type="Pfam" id="PF25788">
    <property type="entry name" value="Ig_Rha78A_N"/>
    <property type="match status" value="1"/>
</dbReference>
<dbReference type="PIRSF" id="PIRSF010631">
    <property type="entry name" value="A-rhamnsds"/>
    <property type="match status" value="1"/>
</dbReference>
<evidence type="ECO:0000256" key="3">
    <source>
        <dbReference type="ARBA" id="ARBA00022801"/>
    </source>
</evidence>
<organism evidence="8 9">
    <name type="scientific">Belliella marina</name>
    <dbReference type="NCBI Taxonomy" id="1644146"/>
    <lineage>
        <taxon>Bacteria</taxon>
        <taxon>Pseudomonadati</taxon>
        <taxon>Bacteroidota</taxon>
        <taxon>Cytophagia</taxon>
        <taxon>Cytophagales</taxon>
        <taxon>Cyclobacteriaceae</taxon>
        <taxon>Belliella</taxon>
    </lineage>
</organism>
<dbReference type="Pfam" id="PF17390">
    <property type="entry name" value="Bac_rhamnosid_C"/>
    <property type="match status" value="1"/>
</dbReference>
<feature type="domain" description="Alpha-L-rhamnosidase concanavalin-like" evidence="4">
    <location>
        <begin position="386"/>
        <end position="466"/>
    </location>
</feature>
<name>A0ABW4VK19_9BACT</name>
<dbReference type="InterPro" id="IPR012341">
    <property type="entry name" value="6hp_glycosidase-like_sf"/>
</dbReference>
<dbReference type="InterPro" id="IPR008902">
    <property type="entry name" value="Rhamnosid_concanavalin"/>
</dbReference>